<dbReference type="EMBL" id="BMKS01000017">
    <property type="protein sequence ID" value="GGG48304.1"/>
    <property type="molecule type" value="Genomic_DNA"/>
</dbReference>
<proteinExistence type="predicted"/>
<organism evidence="2 3">
    <name type="scientific">Caldovatus sediminis</name>
    <dbReference type="NCBI Taxonomy" id="2041189"/>
    <lineage>
        <taxon>Bacteria</taxon>
        <taxon>Pseudomonadati</taxon>
        <taxon>Pseudomonadota</taxon>
        <taxon>Alphaproteobacteria</taxon>
        <taxon>Acetobacterales</taxon>
        <taxon>Roseomonadaceae</taxon>
        <taxon>Caldovatus</taxon>
    </lineage>
</organism>
<dbReference type="CDD" id="cd13665">
    <property type="entry name" value="PBP2_TRAP_Dctp3_4"/>
    <property type="match status" value="1"/>
</dbReference>
<reference evidence="2 3" key="1">
    <citation type="journal article" date="2014" name="Int. J. Syst. Evol. Microbiol.">
        <title>Complete genome sequence of Corynebacterium casei LMG S-19264T (=DSM 44701T), isolated from a smear-ripened cheese.</title>
        <authorList>
            <consortium name="US DOE Joint Genome Institute (JGI-PGF)"/>
            <person name="Walter F."/>
            <person name="Albersmeier A."/>
            <person name="Kalinowski J."/>
            <person name="Ruckert C."/>
        </authorList>
    </citation>
    <scope>NUCLEOTIDE SEQUENCE [LARGE SCALE GENOMIC DNA]</scope>
    <source>
        <strain evidence="2 3">CGMCC 1.16330</strain>
    </source>
</reference>
<gene>
    <name evidence="2" type="ORF">GCM10010964_39550</name>
</gene>
<protein>
    <submittedName>
        <fullName evidence="2">C4-dicarboxylate ABC transporter</fullName>
    </submittedName>
</protein>
<dbReference type="GO" id="GO:0055085">
    <property type="term" value="P:transmembrane transport"/>
    <property type="evidence" value="ECO:0007669"/>
    <property type="project" value="InterPro"/>
</dbReference>
<dbReference type="Pfam" id="PF03480">
    <property type="entry name" value="DctP"/>
    <property type="match status" value="1"/>
</dbReference>
<dbReference type="InterPro" id="IPR018389">
    <property type="entry name" value="DctP_fam"/>
</dbReference>
<dbReference type="RefSeq" id="WP_229678159.1">
    <property type="nucleotide sequence ID" value="NZ_BMKS01000017.1"/>
</dbReference>
<dbReference type="PANTHER" id="PTHR33376:SF15">
    <property type="entry name" value="BLL6794 PROTEIN"/>
    <property type="match status" value="1"/>
</dbReference>
<dbReference type="Proteomes" id="UP000597507">
    <property type="component" value="Unassembled WGS sequence"/>
</dbReference>
<comment type="caution">
    <text evidence="2">The sequence shown here is derived from an EMBL/GenBank/DDBJ whole genome shotgun (WGS) entry which is preliminary data.</text>
</comment>
<name>A0A8J2ZF40_9PROT</name>
<keyword evidence="1" id="KW-0732">Signal</keyword>
<dbReference type="InterPro" id="IPR006311">
    <property type="entry name" value="TAT_signal"/>
</dbReference>
<dbReference type="Gene3D" id="3.40.190.170">
    <property type="entry name" value="Bacterial extracellular solute-binding protein, family 7"/>
    <property type="match status" value="1"/>
</dbReference>
<evidence type="ECO:0000256" key="1">
    <source>
        <dbReference type="ARBA" id="ARBA00022729"/>
    </source>
</evidence>
<keyword evidence="3" id="KW-1185">Reference proteome</keyword>
<dbReference type="AlphaFoldDB" id="A0A8J2ZF40"/>
<evidence type="ECO:0000313" key="2">
    <source>
        <dbReference type="EMBL" id="GGG48304.1"/>
    </source>
</evidence>
<sequence length="354" mass="39426">MTDMPRRRALLGGATAAVLAAPAVLRVPRAQAQEVTLRLHHFLPAVSNVHRHFLQPWARKVQEESNNRLRIQIFPAMQLGGAPPQLYDQARDGVADIVWTLPGNTPGRFPRIEVIELPFVAHKRASVNARVTQELFEKHMRDEFRETHIITAWAHDHGLVHARREVRTMEDLRGLKLRFPTRMAGEGLRALGATAIGLPIPQVPEALTQGVIDGAVVPWEVVPAIRLQEMVRHHTEIPGSPTFYTTSFVLAMNKPRYDSLPADLRQVLDANSGQAAAAMAAKVWDEQGPVVEAAVRRRGNQIVEITEEEKARWQRATQPVVEAWVGQMRERGIDGGALLEEARALIARYGQGIA</sequence>
<dbReference type="NCBIfam" id="NF037995">
    <property type="entry name" value="TRAP_S1"/>
    <property type="match status" value="1"/>
</dbReference>
<accession>A0A8J2ZF40</accession>
<dbReference type="InterPro" id="IPR038404">
    <property type="entry name" value="TRAP_DctP_sf"/>
</dbReference>
<dbReference type="PANTHER" id="PTHR33376">
    <property type="match status" value="1"/>
</dbReference>
<dbReference type="PROSITE" id="PS51318">
    <property type="entry name" value="TAT"/>
    <property type="match status" value="1"/>
</dbReference>
<evidence type="ECO:0000313" key="3">
    <source>
        <dbReference type="Proteomes" id="UP000597507"/>
    </source>
</evidence>